<dbReference type="PANTHER" id="PTHR13504">
    <property type="entry name" value="FIDO DOMAIN-CONTAINING PROTEIN DDB_G0283145"/>
    <property type="match status" value="1"/>
</dbReference>
<keyword evidence="4" id="KW-0175">Coiled coil</keyword>
<dbReference type="AlphaFoldDB" id="A0A0G0UIK4"/>
<dbReference type="EMBL" id="LCAG01000005">
    <property type="protein sequence ID" value="KKR87351.1"/>
    <property type="molecule type" value="Genomic_DNA"/>
</dbReference>
<protein>
    <submittedName>
        <fullName evidence="6">Fic family protein</fullName>
    </submittedName>
</protein>
<feature type="domain" description="Fido" evidence="5">
    <location>
        <begin position="103"/>
        <end position="258"/>
    </location>
</feature>
<dbReference type="PROSITE" id="PS51459">
    <property type="entry name" value="FIDO"/>
    <property type="match status" value="1"/>
</dbReference>
<comment type="caution">
    <text evidence="6">The sequence shown here is derived from an EMBL/GenBank/DDBJ whole genome shotgun (WGS) entry which is preliminary data.</text>
</comment>
<name>A0A0G0UIK4_9BACT</name>
<dbReference type="SUPFAM" id="SSF140931">
    <property type="entry name" value="Fic-like"/>
    <property type="match status" value="1"/>
</dbReference>
<evidence type="ECO:0000313" key="7">
    <source>
        <dbReference type="Proteomes" id="UP000034854"/>
    </source>
</evidence>
<feature type="active site" evidence="1">
    <location>
        <position position="188"/>
    </location>
</feature>
<proteinExistence type="predicted"/>
<dbReference type="Proteomes" id="UP000034854">
    <property type="component" value="Unassembled WGS sequence"/>
</dbReference>
<keyword evidence="2" id="KW-0547">Nucleotide-binding</keyword>
<keyword evidence="2" id="KW-0067">ATP-binding</keyword>
<dbReference type="InterPro" id="IPR036597">
    <property type="entry name" value="Fido-like_dom_sf"/>
</dbReference>
<dbReference type="PANTHER" id="PTHR13504:SF38">
    <property type="entry name" value="FIDO DOMAIN-CONTAINING PROTEIN"/>
    <property type="match status" value="1"/>
</dbReference>
<sequence>MFQPHYTITDQLLANIKRISSLVNELNNKRFPNIVLLELERSAREVSSYASTSIEGNPLPLTEVKKILKSIPTHARDSEKEVINYNQALKDLNKQLEEGEIALSLRFILKIQKQVIEGLLPKFETGRLRQNSVVVNDPRAGRVVYLPPDTKDVGILMEDVVAFTNDNKGNVDPLILAGIFHKQTVLIHPFMDGNGRTTRLVTKALLAAMGLNTFNLFSFENYYNKNVTKYFQTVGEFGNYYELVDKVNFTNWLEYFTEGIIDELLRVQKILPEIAVSPESELQPYHLKMLEFIQKKGFVHDSDYAKFTARAKATRALDFQKLIELGLIERRGKGRATYYVSKGK</sequence>
<feature type="binding site" evidence="2">
    <location>
        <begin position="192"/>
        <end position="199"/>
    </location>
    <ligand>
        <name>ATP</name>
        <dbReference type="ChEBI" id="CHEBI:30616"/>
    </ligand>
</feature>
<dbReference type="InterPro" id="IPR036388">
    <property type="entry name" value="WH-like_DNA-bd_sf"/>
</dbReference>
<evidence type="ECO:0000256" key="4">
    <source>
        <dbReference type="SAM" id="Coils"/>
    </source>
</evidence>
<organism evidence="6 7">
    <name type="scientific">Candidatus Curtissbacteria bacterium GW2011_GWA1_41_11</name>
    <dbReference type="NCBI Taxonomy" id="1618409"/>
    <lineage>
        <taxon>Bacteria</taxon>
        <taxon>Candidatus Curtissiibacteriota</taxon>
    </lineage>
</organism>
<dbReference type="GO" id="GO:0005524">
    <property type="term" value="F:ATP binding"/>
    <property type="evidence" value="ECO:0007669"/>
    <property type="project" value="UniProtKB-KW"/>
</dbReference>
<evidence type="ECO:0000256" key="1">
    <source>
        <dbReference type="PIRSR" id="PIRSR640198-1"/>
    </source>
</evidence>
<dbReference type="Gene3D" id="1.10.10.10">
    <property type="entry name" value="Winged helix-like DNA-binding domain superfamily/Winged helix DNA-binding domain"/>
    <property type="match status" value="1"/>
</dbReference>
<feature type="coiled-coil region" evidence="4">
    <location>
        <begin position="75"/>
        <end position="102"/>
    </location>
</feature>
<reference evidence="6 7" key="1">
    <citation type="journal article" date="2015" name="Nature">
        <title>rRNA introns, odd ribosomes, and small enigmatic genomes across a large radiation of phyla.</title>
        <authorList>
            <person name="Brown C.T."/>
            <person name="Hug L.A."/>
            <person name="Thomas B.C."/>
            <person name="Sharon I."/>
            <person name="Castelle C.J."/>
            <person name="Singh A."/>
            <person name="Wilkins M.J."/>
            <person name="Williams K.H."/>
            <person name="Banfield J.F."/>
        </authorList>
    </citation>
    <scope>NUCLEOTIDE SEQUENCE [LARGE SCALE GENOMIC DNA]</scope>
</reference>
<accession>A0A0G0UIK4</accession>
<dbReference type="InterPro" id="IPR040198">
    <property type="entry name" value="Fido_containing"/>
</dbReference>
<gene>
    <name evidence="6" type="ORF">UU34_C0005G0025</name>
</gene>
<evidence type="ECO:0000256" key="2">
    <source>
        <dbReference type="PIRSR" id="PIRSR640198-2"/>
    </source>
</evidence>
<dbReference type="Pfam" id="PF02661">
    <property type="entry name" value="Fic"/>
    <property type="match status" value="1"/>
</dbReference>
<evidence type="ECO:0000313" key="6">
    <source>
        <dbReference type="EMBL" id="KKR87351.1"/>
    </source>
</evidence>
<evidence type="ECO:0000259" key="5">
    <source>
        <dbReference type="PROSITE" id="PS51459"/>
    </source>
</evidence>
<dbReference type="InterPro" id="IPR003812">
    <property type="entry name" value="Fido"/>
</dbReference>
<evidence type="ECO:0000256" key="3">
    <source>
        <dbReference type="PIRSR" id="PIRSR640198-3"/>
    </source>
</evidence>
<feature type="site" description="Important for autoinhibition of adenylyltransferase activity" evidence="3">
    <location>
        <position position="55"/>
    </location>
</feature>
<dbReference type="Gene3D" id="1.10.3290.10">
    <property type="entry name" value="Fido-like domain"/>
    <property type="match status" value="1"/>
</dbReference>